<accession>A0AAD7H2C1</accession>
<proteinExistence type="predicted"/>
<organism evidence="2 3">
    <name type="scientific">Mycena metata</name>
    <dbReference type="NCBI Taxonomy" id="1033252"/>
    <lineage>
        <taxon>Eukaryota</taxon>
        <taxon>Fungi</taxon>
        <taxon>Dikarya</taxon>
        <taxon>Basidiomycota</taxon>
        <taxon>Agaricomycotina</taxon>
        <taxon>Agaricomycetes</taxon>
        <taxon>Agaricomycetidae</taxon>
        <taxon>Agaricales</taxon>
        <taxon>Marasmiineae</taxon>
        <taxon>Mycenaceae</taxon>
        <taxon>Mycena</taxon>
    </lineage>
</organism>
<name>A0AAD7H2C1_9AGAR</name>
<comment type="caution">
    <text evidence="2">The sequence shown here is derived from an EMBL/GenBank/DDBJ whole genome shotgun (WGS) entry which is preliminary data.</text>
</comment>
<sequence>MGNGWTRYRADDVFDTEIMHCVYSDDPGDWLSQANHVFSSLEITSNLEDYVRIGHINFTLTVGNARGDPPTGYLFLCAKGDLQTGPSSFSWPNYPAHWSLDPEGIEALSTEETARLGFPPFQVGTEVVGKSWDASVYAGLHQFHQGKGFDPDSQDVARYLGHPLYELCGDVSSPFAHVDDFDDTEDADDEWADAQSSQNEDSDCDVGSDAEDGVGKDSICVESHEQQAPQGDQWSMDGYTGTKHREDLEPQAANNPSTGGGFIHRIFRALRHSLVVEVDSANIDSDPISPFLV</sequence>
<gene>
    <name evidence="2" type="ORF">B0H16DRAFT_644080</name>
</gene>
<dbReference type="EMBL" id="JARKIB010000410">
    <property type="protein sequence ID" value="KAJ7710245.1"/>
    <property type="molecule type" value="Genomic_DNA"/>
</dbReference>
<dbReference type="AlphaFoldDB" id="A0AAD7H2C1"/>
<evidence type="ECO:0000256" key="1">
    <source>
        <dbReference type="SAM" id="MobiDB-lite"/>
    </source>
</evidence>
<feature type="compositionally biased region" description="Acidic residues" evidence="1">
    <location>
        <begin position="200"/>
        <end position="212"/>
    </location>
</feature>
<feature type="region of interest" description="Disordered" evidence="1">
    <location>
        <begin position="178"/>
        <end position="243"/>
    </location>
</feature>
<keyword evidence="3" id="KW-1185">Reference proteome</keyword>
<reference evidence="2" key="1">
    <citation type="submission" date="2023-03" db="EMBL/GenBank/DDBJ databases">
        <title>Massive genome expansion in bonnet fungi (Mycena s.s.) driven by repeated elements and novel gene families across ecological guilds.</title>
        <authorList>
            <consortium name="Lawrence Berkeley National Laboratory"/>
            <person name="Harder C.B."/>
            <person name="Miyauchi S."/>
            <person name="Viragh M."/>
            <person name="Kuo A."/>
            <person name="Thoen E."/>
            <person name="Andreopoulos B."/>
            <person name="Lu D."/>
            <person name="Skrede I."/>
            <person name="Drula E."/>
            <person name="Henrissat B."/>
            <person name="Morin E."/>
            <person name="Kohler A."/>
            <person name="Barry K."/>
            <person name="LaButti K."/>
            <person name="Morin E."/>
            <person name="Salamov A."/>
            <person name="Lipzen A."/>
            <person name="Mereny Z."/>
            <person name="Hegedus B."/>
            <person name="Baldrian P."/>
            <person name="Stursova M."/>
            <person name="Weitz H."/>
            <person name="Taylor A."/>
            <person name="Grigoriev I.V."/>
            <person name="Nagy L.G."/>
            <person name="Martin F."/>
            <person name="Kauserud H."/>
        </authorList>
    </citation>
    <scope>NUCLEOTIDE SEQUENCE</scope>
    <source>
        <strain evidence="2">CBHHK182m</strain>
    </source>
</reference>
<evidence type="ECO:0000313" key="3">
    <source>
        <dbReference type="Proteomes" id="UP001215598"/>
    </source>
</evidence>
<feature type="compositionally biased region" description="Acidic residues" evidence="1">
    <location>
        <begin position="180"/>
        <end position="192"/>
    </location>
</feature>
<dbReference type="Proteomes" id="UP001215598">
    <property type="component" value="Unassembled WGS sequence"/>
</dbReference>
<evidence type="ECO:0000313" key="2">
    <source>
        <dbReference type="EMBL" id="KAJ7710245.1"/>
    </source>
</evidence>
<protein>
    <submittedName>
        <fullName evidence="2">Uncharacterized protein</fullName>
    </submittedName>
</protein>